<reference evidence="5" key="2">
    <citation type="submission" date="2023-05" db="EMBL/GenBank/DDBJ databases">
        <authorList>
            <consortium name="Lawrence Berkeley National Laboratory"/>
            <person name="Steindorff A."/>
            <person name="Hensen N."/>
            <person name="Bonometti L."/>
            <person name="Westerberg I."/>
            <person name="Brannstrom I.O."/>
            <person name="Guillou S."/>
            <person name="Cros-Aarteil S."/>
            <person name="Calhoun S."/>
            <person name="Haridas S."/>
            <person name="Kuo A."/>
            <person name="Mondo S."/>
            <person name="Pangilinan J."/>
            <person name="Riley R."/>
            <person name="Labutti K."/>
            <person name="Andreopoulos B."/>
            <person name="Lipzen A."/>
            <person name="Chen C."/>
            <person name="Yanf M."/>
            <person name="Daum C."/>
            <person name="Ng V."/>
            <person name="Clum A."/>
            <person name="Ohm R."/>
            <person name="Martin F."/>
            <person name="Silar P."/>
            <person name="Natvig D."/>
            <person name="Lalanne C."/>
            <person name="Gautier V."/>
            <person name="Ament-Velasquez S.L."/>
            <person name="Kruys A."/>
            <person name="Hutchinson M.I."/>
            <person name="Powell A.J."/>
            <person name="Barry K."/>
            <person name="Miller A.N."/>
            <person name="Grigoriev I.V."/>
            <person name="Debuchy R."/>
            <person name="Gladieux P."/>
            <person name="Thoren M.H."/>
            <person name="Johannesson H."/>
        </authorList>
    </citation>
    <scope>NUCLEOTIDE SEQUENCE</scope>
    <source>
        <strain evidence="5">CBS 990.96</strain>
    </source>
</reference>
<dbReference type="InterPro" id="IPR016169">
    <property type="entry name" value="FAD-bd_PCMH_sub2"/>
</dbReference>
<dbReference type="InterPro" id="IPR016166">
    <property type="entry name" value="FAD-bd_PCMH"/>
</dbReference>
<feature type="domain" description="FAD-binding PCMH-type" evidence="4">
    <location>
        <begin position="147"/>
        <end position="326"/>
    </location>
</feature>
<dbReference type="Pfam" id="PF01565">
    <property type="entry name" value="FAD_binding_4"/>
    <property type="match status" value="1"/>
</dbReference>
<proteinExistence type="inferred from homology"/>
<feature type="chain" id="PRO_5042837550" description="FAD-binding PCMH-type domain-containing protein" evidence="3">
    <location>
        <begin position="18"/>
        <end position="602"/>
    </location>
</feature>
<evidence type="ECO:0000259" key="4">
    <source>
        <dbReference type="PROSITE" id="PS51387"/>
    </source>
</evidence>
<keyword evidence="6" id="KW-1185">Reference proteome</keyword>
<comment type="caution">
    <text evidence="5">The sequence shown here is derived from an EMBL/GenBank/DDBJ whole genome shotgun (WGS) entry which is preliminary data.</text>
</comment>
<dbReference type="PROSITE" id="PS51387">
    <property type="entry name" value="FAD_PCMH"/>
    <property type="match status" value="1"/>
</dbReference>
<dbReference type="InterPro" id="IPR036318">
    <property type="entry name" value="FAD-bd_PCMH-like_sf"/>
</dbReference>
<dbReference type="InterPro" id="IPR012951">
    <property type="entry name" value="BBE"/>
</dbReference>
<dbReference type="PANTHER" id="PTHR13878">
    <property type="entry name" value="GULONOLACTONE OXIDASE"/>
    <property type="match status" value="1"/>
</dbReference>
<evidence type="ECO:0000256" key="3">
    <source>
        <dbReference type="SAM" id="SignalP"/>
    </source>
</evidence>
<evidence type="ECO:0000256" key="2">
    <source>
        <dbReference type="ARBA" id="ARBA00023002"/>
    </source>
</evidence>
<gene>
    <name evidence="5" type="ORF">QBC38DRAFT_214073</name>
</gene>
<dbReference type="Pfam" id="PF08031">
    <property type="entry name" value="BBE"/>
    <property type="match status" value="1"/>
</dbReference>
<dbReference type="Proteomes" id="UP001301958">
    <property type="component" value="Unassembled WGS sequence"/>
</dbReference>
<dbReference type="PANTHER" id="PTHR13878:SF91">
    <property type="entry name" value="FAD BINDING DOMAIN PROTEIN (AFU_ORTHOLOGUE AFUA_6G12070)-RELATED"/>
    <property type="match status" value="1"/>
</dbReference>
<dbReference type="EMBL" id="MU865340">
    <property type="protein sequence ID" value="KAK4226866.1"/>
    <property type="molecule type" value="Genomic_DNA"/>
</dbReference>
<evidence type="ECO:0000313" key="6">
    <source>
        <dbReference type="Proteomes" id="UP001301958"/>
    </source>
</evidence>
<feature type="signal peptide" evidence="3">
    <location>
        <begin position="1"/>
        <end position="17"/>
    </location>
</feature>
<dbReference type="InterPro" id="IPR050432">
    <property type="entry name" value="FAD-linked_Oxidoreductases_BP"/>
</dbReference>
<dbReference type="InterPro" id="IPR006094">
    <property type="entry name" value="Oxid_FAD_bind_N"/>
</dbReference>
<evidence type="ECO:0000256" key="1">
    <source>
        <dbReference type="ARBA" id="ARBA00005466"/>
    </source>
</evidence>
<keyword evidence="3" id="KW-0732">Signal</keyword>
<evidence type="ECO:0000313" key="5">
    <source>
        <dbReference type="EMBL" id="KAK4226866.1"/>
    </source>
</evidence>
<dbReference type="GO" id="GO:0071949">
    <property type="term" value="F:FAD binding"/>
    <property type="evidence" value="ECO:0007669"/>
    <property type="project" value="InterPro"/>
</dbReference>
<dbReference type="AlphaFoldDB" id="A0AAN7BNK3"/>
<dbReference type="SUPFAM" id="SSF56176">
    <property type="entry name" value="FAD-binding/transporter-associated domain-like"/>
    <property type="match status" value="1"/>
</dbReference>
<reference evidence="5" key="1">
    <citation type="journal article" date="2023" name="Mol. Phylogenet. Evol.">
        <title>Genome-scale phylogeny and comparative genomics of the fungal order Sordariales.</title>
        <authorList>
            <person name="Hensen N."/>
            <person name="Bonometti L."/>
            <person name="Westerberg I."/>
            <person name="Brannstrom I.O."/>
            <person name="Guillou S."/>
            <person name="Cros-Aarteil S."/>
            <person name="Calhoun S."/>
            <person name="Haridas S."/>
            <person name="Kuo A."/>
            <person name="Mondo S."/>
            <person name="Pangilinan J."/>
            <person name="Riley R."/>
            <person name="LaButti K."/>
            <person name="Andreopoulos B."/>
            <person name="Lipzen A."/>
            <person name="Chen C."/>
            <person name="Yan M."/>
            <person name="Daum C."/>
            <person name="Ng V."/>
            <person name="Clum A."/>
            <person name="Steindorff A."/>
            <person name="Ohm R.A."/>
            <person name="Martin F."/>
            <person name="Silar P."/>
            <person name="Natvig D.O."/>
            <person name="Lalanne C."/>
            <person name="Gautier V."/>
            <person name="Ament-Velasquez S.L."/>
            <person name="Kruys A."/>
            <person name="Hutchinson M.I."/>
            <person name="Powell A.J."/>
            <person name="Barry K."/>
            <person name="Miller A.N."/>
            <person name="Grigoriev I.V."/>
            <person name="Debuchy R."/>
            <person name="Gladieux P."/>
            <person name="Hiltunen Thoren M."/>
            <person name="Johannesson H."/>
        </authorList>
    </citation>
    <scope>NUCLEOTIDE SEQUENCE</scope>
    <source>
        <strain evidence="5">CBS 990.96</strain>
    </source>
</reference>
<dbReference type="GO" id="GO:0016491">
    <property type="term" value="F:oxidoreductase activity"/>
    <property type="evidence" value="ECO:0007669"/>
    <property type="project" value="UniProtKB-KW"/>
</dbReference>
<comment type="similarity">
    <text evidence="1">Belongs to the oxygen-dependent FAD-linked oxidoreductase family.</text>
</comment>
<protein>
    <recommendedName>
        <fullName evidence="4">FAD-binding PCMH-type domain-containing protein</fullName>
    </recommendedName>
</protein>
<name>A0AAN7BNK3_9PEZI</name>
<accession>A0AAN7BNK3</accession>
<dbReference type="Gene3D" id="3.30.465.10">
    <property type="match status" value="2"/>
</dbReference>
<organism evidence="5 6">
    <name type="scientific">Podospora fimiseda</name>
    <dbReference type="NCBI Taxonomy" id="252190"/>
    <lineage>
        <taxon>Eukaryota</taxon>
        <taxon>Fungi</taxon>
        <taxon>Dikarya</taxon>
        <taxon>Ascomycota</taxon>
        <taxon>Pezizomycotina</taxon>
        <taxon>Sordariomycetes</taxon>
        <taxon>Sordariomycetidae</taxon>
        <taxon>Sordariales</taxon>
        <taxon>Podosporaceae</taxon>
        <taxon>Podospora</taxon>
    </lineage>
</organism>
<sequence length="602" mass="65693">MKLSLATASLLTARVLAYSNDTYYGNDTSTSRQLQPESESTDASVASFLDWLLPSPPSRCKCFPGESCWPSQTQWNAFNRTVNGRLIATKPLASPCHAPNYNATRCQELRNGWQMPDIHMADSASVMAPFFANQSCDPFTDASKPCTLGNYVRYAVAVETAADVIATVNFARTKNIRLVIRNTGHDYNGRSTGAGALSVWTHKLKSVQWKNWNDKYYKGTAVKVGAGIQGYDLLEAGLSVGQIVVGGECPTVGPAGGYTQGGGHSALSTSFGLSADNTLEWEVVTATGKLIKATRTQNSDIYWALSGGGGGNYGVVVSMTVKSFPDAVVSGATVAFFSANNDVESFYDGIDAFHAALPAMVKAGTMVVYYFTSNFFMIAPVTAYNKTSAQVQTIMTPFLNSLNALGVNYTSGFSQHSNYRDHYDQYFGPLPIGVIQVGIAQYGGRLIPESTFINNPHGLSNTSRYIAEKGVTFIGVGTDVSSFGKNSQNAVLPAWRKALVHATLTTDWSFDPAQWPQMLSNQDLMTYDIMPAIERITPGSGAYMNEADFRQPRFQQEFFGSNYNTLRLIKRKYDPDGLFYARNAVDSERWTVSERTGKMCRA</sequence>
<keyword evidence="2" id="KW-0560">Oxidoreductase</keyword>